<dbReference type="EC" id="5.6.2.3" evidence="1"/>
<evidence type="ECO:0000313" key="5">
    <source>
        <dbReference type="EMBL" id="CAL1672757.1"/>
    </source>
</evidence>
<dbReference type="GO" id="GO:0006310">
    <property type="term" value="P:DNA recombination"/>
    <property type="evidence" value="ECO:0007669"/>
    <property type="project" value="UniProtKB-KW"/>
</dbReference>
<organism evidence="5 6">
    <name type="scientific">Lasius platythorax</name>
    <dbReference type="NCBI Taxonomy" id="488582"/>
    <lineage>
        <taxon>Eukaryota</taxon>
        <taxon>Metazoa</taxon>
        <taxon>Ecdysozoa</taxon>
        <taxon>Arthropoda</taxon>
        <taxon>Hexapoda</taxon>
        <taxon>Insecta</taxon>
        <taxon>Pterygota</taxon>
        <taxon>Neoptera</taxon>
        <taxon>Endopterygota</taxon>
        <taxon>Hymenoptera</taxon>
        <taxon>Apocrita</taxon>
        <taxon>Aculeata</taxon>
        <taxon>Formicoidea</taxon>
        <taxon>Formicidae</taxon>
        <taxon>Formicinae</taxon>
        <taxon>Lasius</taxon>
        <taxon>Lasius</taxon>
    </lineage>
</organism>
<evidence type="ECO:0000313" key="6">
    <source>
        <dbReference type="Proteomes" id="UP001497644"/>
    </source>
</evidence>
<dbReference type="SUPFAM" id="SSF52540">
    <property type="entry name" value="P-loop containing nucleoside triphosphate hydrolases"/>
    <property type="match status" value="1"/>
</dbReference>
<dbReference type="GO" id="GO:0043139">
    <property type="term" value="F:5'-3' DNA helicase activity"/>
    <property type="evidence" value="ECO:0007669"/>
    <property type="project" value="UniProtKB-EC"/>
</dbReference>
<evidence type="ECO:0000259" key="4">
    <source>
        <dbReference type="Pfam" id="PF20209"/>
    </source>
</evidence>
<dbReference type="InterPro" id="IPR051055">
    <property type="entry name" value="PIF1_helicase"/>
</dbReference>
<dbReference type="GO" id="GO:0006281">
    <property type="term" value="P:DNA repair"/>
    <property type="evidence" value="ECO:0007669"/>
    <property type="project" value="UniProtKB-KW"/>
</dbReference>
<keyword evidence="1" id="KW-0547">Nucleotide-binding</keyword>
<dbReference type="InterPro" id="IPR025476">
    <property type="entry name" value="Helitron_helicase-like"/>
</dbReference>
<feature type="domain" description="DNA helicase Pif1-like DEAD-box helicase" evidence="2">
    <location>
        <begin position="831"/>
        <end position="1028"/>
    </location>
</feature>
<evidence type="ECO:0000259" key="3">
    <source>
        <dbReference type="Pfam" id="PF14214"/>
    </source>
</evidence>
<comment type="cofactor">
    <cofactor evidence="1">
        <name>Mg(2+)</name>
        <dbReference type="ChEBI" id="CHEBI:18420"/>
    </cofactor>
</comment>
<dbReference type="Pfam" id="PF20209">
    <property type="entry name" value="DUF6570"/>
    <property type="match status" value="1"/>
</dbReference>
<reference evidence="5" key="1">
    <citation type="submission" date="2024-04" db="EMBL/GenBank/DDBJ databases">
        <authorList>
            <consortium name="Molecular Ecology Group"/>
        </authorList>
    </citation>
    <scope>NUCLEOTIDE SEQUENCE</scope>
</reference>
<accession>A0AAV2MZZ7</accession>
<name>A0AAV2MZZ7_9HYME</name>
<comment type="catalytic activity">
    <reaction evidence="1">
        <text>ATP + H2O = ADP + phosphate + H(+)</text>
        <dbReference type="Rhea" id="RHEA:13065"/>
        <dbReference type="ChEBI" id="CHEBI:15377"/>
        <dbReference type="ChEBI" id="CHEBI:15378"/>
        <dbReference type="ChEBI" id="CHEBI:30616"/>
        <dbReference type="ChEBI" id="CHEBI:43474"/>
        <dbReference type="ChEBI" id="CHEBI:456216"/>
        <dbReference type="EC" id="5.6.2.3"/>
    </reaction>
</comment>
<keyword evidence="1" id="KW-0234">DNA repair</keyword>
<keyword evidence="1" id="KW-0233">DNA recombination</keyword>
<keyword evidence="6" id="KW-1185">Reference proteome</keyword>
<dbReference type="InterPro" id="IPR027417">
    <property type="entry name" value="P-loop_NTPase"/>
</dbReference>
<dbReference type="Pfam" id="PF05970">
    <property type="entry name" value="PIF1"/>
    <property type="match status" value="1"/>
</dbReference>
<dbReference type="Pfam" id="PF14214">
    <property type="entry name" value="Helitron_like_N"/>
    <property type="match status" value="1"/>
</dbReference>
<feature type="domain" description="DUF6570" evidence="4">
    <location>
        <begin position="2"/>
        <end position="116"/>
    </location>
</feature>
<dbReference type="GO" id="GO:0000723">
    <property type="term" value="P:telomere maintenance"/>
    <property type="evidence" value="ECO:0007669"/>
    <property type="project" value="InterPro"/>
</dbReference>
<dbReference type="GO" id="GO:0016787">
    <property type="term" value="F:hydrolase activity"/>
    <property type="evidence" value="ECO:0007669"/>
    <property type="project" value="UniProtKB-KW"/>
</dbReference>
<dbReference type="GO" id="GO:0005524">
    <property type="term" value="F:ATP binding"/>
    <property type="evidence" value="ECO:0007669"/>
    <property type="project" value="UniProtKB-KW"/>
</dbReference>
<feature type="domain" description="Helitron helicase-like" evidence="3">
    <location>
        <begin position="216"/>
        <end position="401"/>
    </location>
</feature>
<dbReference type="InterPro" id="IPR046700">
    <property type="entry name" value="DUF6570"/>
</dbReference>
<comment type="similarity">
    <text evidence="1">Belongs to the helicase family.</text>
</comment>
<keyword evidence="1" id="KW-0227">DNA damage</keyword>
<comment type="caution">
    <text evidence="5">The sequence shown here is derived from an EMBL/GenBank/DDBJ whole genome shotgun (WGS) entry which is preliminary data.</text>
</comment>
<proteinExistence type="inferred from homology"/>
<keyword evidence="1" id="KW-0347">Helicase</keyword>
<dbReference type="PANTHER" id="PTHR47642">
    <property type="entry name" value="ATP-DEPENDENT DNA HELICASE"/>
    <property type="match status" value="1"/>
</dbReference>
<dbReference type="Proteomes" id="UP001497644">
    <property type="component" value="Unassembled WGS sequence"/>
</dbReference>
<keyword evidence="1" id="KW-0067">ATP-binding</keyword>
<dbReference type="EMBL" id="CAXIPU020000915">
    <property type="protein sequence ID" value="CAL1672757.1"/>
    <property type="molecule type" value="Genomic_DNA"/>
</dbReference>
<protein>
    <recommendedName>
        <fullName evidence="1">ATP-dependent DNA helicase</fullName>
        <ecNumber evidence="1">5.6.2.3</ecNumber>
    </recommendedName>
</protein>
<dbReference type="Gene3D" id="3.40.50.300">
    <property type="entry name" value="P-loop containing nucleotide triphosphate hydrolases"/>
    <property type="match status" value="1"/>
</dbReference>
<dbReference type="InterPro" id="IPR010285">
    <property type="entry name" value="DNA_helicase_pif1-like_DEAD"/>
</dbReference>
<evidence type="ECO:0000259" key="2">
    <source>
        <dbReference type="Pfam" id="PF05970"/>
    </source>
</evidence>
<dbReference type="AlphaFoldDB" id="A0AAV2MZZ7"/>
<keyword evidence="1" id="KW-0378">Hydrolase</keyword>
<sequence>MAPGIVPQELQDLSVTKQILIARVQPVMTIYQVRANGRPGQYRYKGNIVNIEQDITEIATRLPKTPSHLNIIIMQRQGVSGHSNFRVRRNKVLNALRWLQVNNPYYRDIKIADEVLESLPIDGNISQDLHYIDEGDVSKEDIEDDDIVETAVPMQQQQRQQSVLEHAIQWPTGNSFPINEYRTEGYLSMAFPHLFPDKMTDYTDFRRITKLSYSEWTKFLIEYHNHRYARDPRFRFHALNTMQKHESIMRSVVFAKKNDFTGNMEQLAAEYNHNHNIVNKLLCWASKIRGSAPYWYQRKLELQAMVSQLGVPTLFLTLSSADLWWPCMYRHLGVSPGDHSEKELSKIMQRKLNENPRVADEYFAKRVDEYMKILGKKFNIQDFWWRFEYQHRGSPHIHAVLWIDGAPDVRTFDSQSTVQLAIFRQYYDSLVSAINPNINEPPAEHHPSRLQASEINLMSNQQHAQLLNRVQRHTRCGMYCLRGRVGHQKCRFNFPKDLLSDSKLEKDDKGIWTFTPKRNDSLLNDHNTFVAVSWRANTDCKIIASEYAIINYLSKYASKAEPQSSNYKQFFNDIVSSSTAETPAKQVFSRLLIRIVGQRDISACEVMHLLNGEPLFHCSRLVSKIYIGSNDYVLIPSNDDDDFVPQDIFDFYKNRSAQLENMTLRQFACDYHIVKKRLIKCRKQRVLQIIPKVIIGVSDEQDETFYKQRVMLFKPWRNVDSLKSKNTWKNTYISSGINLWELADESSDHDDDTAVVETPENVSYEWMQLAAAQPLQPISDTDIGYRNINRENDWYLSFDKYPDILNQLDYIKINKDAFSDEREIQIESINFNQHQQQILNFLHDQLQGNTAHKLTIVQGVAGSGKSCVIRQMVCDIEAVCGSNSVLLMAPTGIAANNIDGCTIHSALSLTQTRSGQIRDLTGEAERKFQNKFSSIRVVICDEMSMVGLKMLSMIDQRLRQAYPEKQDIEFGGVMFYFFGDFQQLPPVGDTSMLGIPNPTNMCLVCGKLLFKKFKKVFLLNQVMRQIGDDQIIFRDTLDRLANGCVTPEDYDFLSSRFVNSVVNAKYDFKDCLRIKARKDEIVIYNYHKLRSLGSPITVIRAYHNNKTSELASTGRTWLTKHTSTGCWLTSYA</sequence>
<gene>
    <name evidence="5" type="ORF">LPLAT_LOCUS11720</name>
</gene>
<evidence type="ECO:0000256" key="1">
    <source>
        <dbReference type="RuleBase" id="RU363044"/>
    </source>
</evidence>
<dbReference type="PANTHER" id="PTHR47642:SF5">
    <property type="entry name" value="ATP-DEPENDENT DNA HELICASE"/>
    <property type="match status" value="1"/>
</dbReference>